<comment type="function">
    <text evidence="25">The transmembrane protein (TM) acts as a class I viral fusion protein. Under the current model, the protein has at least 3 conformational states: pre-fusion native state, pre-hairpin intermediate state, and post-fusion hairpin state. During viral and target cell membrane fusion, the coiled coil regions (heptad repeats) assume a trimer-of-hairpins structure, positioning the fusion peptide in close proximity to the C-terminal region of the ectodomain. The formation of this structure appears to drive apposition and subsequent fusion of viral and target cell membranes. Membranes fusion leads to delivery of the nucleocapsid into the cytoplasm.</text>
</comment>
<evidence type="ECO:0000256" key="14">
    <source>
        <dbReference type="ARBA" id="ARBA00022844"/>
    </source>
</evidence>
<evidence type="ECO:0000256" key="13">
    <source>
        <dbReference type="ARBA" id="ARBA00022804"/>
    </source>
</evidence>
<keyword evidence="9" id="KW-0945">Host-virus interaction</keyword>
<evidence type="ECO:0000256" key="12">
    <source>
        <dbReference type="ARBA" id="ARBA00022692"/>
    </source>
</evidence>
<evidence type="ECO:0000256" key="25">
    <source>
        <dbReference type="ARBA" id="ARBA00024648"/>
    </source>
</evidence>
<evidence type="ECO:0000256" key="5">
    <source>
        <dbReference type="ARBA" id="ARBA00014571"/>
    </source>
</evidence>
<dbReference type="GO" id="GO:0019064">
    <property type="term" value="P:fusion of virus membrane with host plasma membrane"/>
    <property type="evidence" value="ECO:0007669"/>
    <property type="project" value="UniProtKB-KW"/>
</dbReference>
<dbReference type="EMBL" id="AB187565">
    <property type="protein sequence ID" value="BAD52414.1"/>
    <property type="molecule type" value="Genomic_RNA"/>
</dbReference>
<keyword evidence="7" id="KW-1032">Host cell membrane</keyword>
<evidence type="ECO:0000256" key="28">
    <source>
        <dbReference type="SAM" id="MobiDB-lite"/>
    </source>
</evidence>
<dbReference type="GO" id="GO:0019062">
    <property type="term" value="P:virion attachment to host cell"/>
    <property type="evidence" value="ECO:0007669"/>
    <property type="project" value="UniProtKB-KW"/>
</dbReference>
<evidence type="ECO:0000256" key="18">
    <source>
        <dbReference type="ARBA" id="ARBA00023054"/>
    </source>
</evidence>
<organism evidence="30 31">
    <name type="scientific">Murine leukemia virus</name>
    <name type="common">MuLV</name>
    <dbReference type="NCBI Taxonomy" id="11786"/>
    <lineage>
        <taxon>Viruses</taxon>
        <taxon>Riboviria</taxon>
        <taxon>Pararnavirae</taxon>
        <taxon>Artverviricota</taxon>
        <taxon>Revtraviricetes</taxon>
        <taxon>Ortervirales</taxon>
        <taxon>Retroviridae</taxon>
        <taxon>Orthoretrovirinae</taxon>
        <taxon>Gammaretrovirus</taxon>
        <taxon>Gammaretrovirus murleu</taxon>
    </lineage>
</organism>
<keyword evidence="14" id="KW-0946">Virion</keyword>
<evidence type="ECO:0000256" key="19">
    <source>
        <dbReference type="ARBA" id="ARBA00023136"/>
    </source>
</evidence>
<evidence type="ECO:0000256" key="29">
    <source>
        <dbReference type="SAM" id="Phobius"/>
    </source>
</evidence>
<evidence type="ECO:0000256" key="22">
    <source>
        <dbReference type="ARBA" id="ARBA00023180"/>
    </source>
</evidence>
<evidence type="ECO:0000256" key="16">
    <source>
        <dbReference type="ARBA" id="ARBA00022879"/>
    </source>
</evidence>
<reference evidence="30 31" key="1">
    <citation type="journal article" date="1993" name="J. Virol.">
        <title>Graffi murine leukemia virus: molecular cloning and characterization of the myeloid leukemia-inducing agent.</title>
        <authorList>
            <person name="Ru M."/>
            <person name="Shustik C."/>
            <person name="Rassart E."/>
        </authorList>
    </citation>
    <scope>NUCLEOTIDE SEQUENCE [LARGE SCALE GENOMIC DNA]</scope>
    <source>
        <strain evidence="30">Graffi</strain>
    </source>
</reference>
<evidence type="ECO:0000256" key="24">
    <source>
        <dbReference type="ARBA" id="ARBA00023296"/>
    </source>
</evidence>
<sequence>MARATLSKPLKNKANPQGPLVPLILLILRGVSTASPGSSPHRVYNITWEITNGDREVVWAISGNHPLWTWWPDLTPDLCMLAHHGPSYWGLEYQSPFSSPPGPPCCSESSKSSRGCSRDCEEPLTSLTPRCSTAWNRLKLDKVTHAPNEGFYICPGFHRPRWSKSCGGPDSFYCASWGCETTGRAYWKPSSSWDYITVDNNLTSSQAAPICKANKWCNPLVIRFTDAGKRVTSWVTGHHWGLRLYVSGQDPGLNFGIRFKYQSLGPRVPIGPNPVLAVPQPPLVSEVKTPSATNSTSSPGETPLSLTQLPPVGTGNRLLNLVDGAYQALNLTSPDRTQECWLCLVTEPPYYEGVAVLGTYSNHTSAPANCSVASQHKLTLSEITGQGLCVGAIPKTHQALCNVTQTNSPGTHYLVAPAGTMWACNTGLTPCLSTAVLDLTTDYCVLVELWPRVTYHSPSYVYSQFERSIRHKREPVSLTLALLLGGLTMGGIAAGIGTGTTALMASQQFQQLHAAVQDDLKEIEKSISNLEKSLTSLSEVVLQNRRGLDLLFLKEGGLCAALKEECCFYADHTGLVRDSMAKLRERLNQRQKLFESGQGWFEGLFNRSPWFTTLISTIMGPLIILLLILLLGPCILNRLVQFVKDRISVVQALVLTQQYHQLKSIDPEEVESRE</sequence>
<dbReference type="GO" id="GO:0055036">
    <property type="term" value="C:virion membrane"/>
    <property type="evidence" value="ECO:0007669"/>
    <property type="project" value="UniProtKB-SubCell"/>
</dbReference>
<feature type="compositionally biased region" description="Polar residues" evidence="28">
    <location>
        <begin position="288"/>
        <end position="306"/>
    </location>
</feature>
<evidence type="ECO:0000256" key="11">
    <source>
        <dbReference type="ARBA" id="ARBA00022685"/>
    </source>
</evidence>
<keyword evidence="17 29" id="KW-1133">Transmembrane helix</keyword>
<protein>
    <recommendedName>
        <fullName evidence="5">Envelope glycoprotein</fullName>
    </recommendedName>
    <alternativeName>
        <fullName evidence="26">Env polyprotein</fullName>
    </alternativeName>
</protein>
<evidence type="ECO:0000256" key="8">
    <source>
        <dbReference type="ARBA" id="ARBA00022521"/>
    </source>
</evidence>
<evidence type="ECO:0000313" key="30">
    <source>
        <dbReference type="EMBL" id="BAD52414.1"/>
    </source>
</evidence>
<name>Q60FS8_MULV</name>
<dbReference type="GO" id="GO:0019031">
    <property type="term" value="C:viral envelope"/>
    <property type="evidence" value="ECO:0007669"/>
    <property type="project" value="UniProtKB-KW"/>
</dbReference>
<evidence type="ECO:0000313" key="31">
    <source>
        <dbReference type="Proteomes" id="UP000172166"/>
    </source>
</evidence>
<evidence type="ECO:0000256" key="10">
    <source>
        <dbReference type="ARBA" id="ARBA00022595"/>
    </source>
</evidence>
<gene>
    <name evidence="30" type="primary">env</name>
</gene>
<keyword evidence="10" id="KW-1162">Viral penetration into host cytoplasm</keyword>
<keyword evidence="11" id="KW-0165">Cleavage on pair of basic residues</keyword>
<dbReference type="SUPFAM" id="SSF49830">
    <property type="entry name" value="ENV polyprotein, receptor-binding domain"/>
    <property type="match status" value="1"/>
</dbReference>
<evidence type="ECO:0000256" key="6">
    <source>
        <dbReference type="ARBA" id="ARBA00022506"/>
    </source>
</evidence>
<accession>Q60FS8</accession>
<keyword evidence="12 29" id="KW-0812">Transmembrane</keyword>
<dbReference type="InterPro" id="IPR008981">
    <property type="entry name" value="FMuLV_rcpt-bd"/>
</dbReference>
<evidence type="ECO:0000256" key="26">
    <source>
        <dbReference type="ARBA" id="ARBA00029888"/>
    </source>
</evidence>
<keyword evidence="24" id="KW-1160">Virus entry into host cell</keyword>
<evidence type="ECO:0000256" key="20">
    <source>
        <dbReference type="ARBA" id="ARBA00023139"/>
    </source>
</evidence>
<evidence type="ECO:0000256" key="23">
    <source>
        <dbReference type="ARBA" id="ARBA00023288"/>
    </source>
</evidence>
<evidence type="ECO:0000256" key="15">
    <source>
        <dbReference type="ARBA" id="ARBA00022870"/>
    </source>
</evidence>
<dbReference type="CDD" id="cd09851">
    <property type="entry name" value="HTLV-1-like_HR1-HR2"/>
    <property type="match status" value="1"/>
</dbReference>
<dbReference type="Pfam" id="PF00429">
    <property type="entry name" value="TLV_coat"/>
    <property type="match status" value="1"/>
</dbReference>
<evidence type="ECO:0000256" key="7">
    <source>
        <dbReference type="ARBA" id="ARBA00022511"/>
    </source>
</evidence>
<dbReference type="PANTHER" id="PTHR10424:SF72">
    <property type="entry name" value="BC035947 PROTEIN-RELATED"/>
    <property type="match status" value="1"/>
</dbReference>
<dbReference type="Proteomes" id="UP000172166">
    <property type="component" value="Genome"/>
</dbReference>
<keyword evidence="13" id="KW-1161">Viral attachment to host cell</keyword>
<dbReference type="PANTHER" id="PTHR10424">
    <property type="entry name" value="VIRAL ENVELOPE PROTEIN"/>
    <property type="match status" value="1"/>
</dbReference>
<evidence type="ECO:0000256" key="17">
    <source>
        <dbReference type="ARBA" id="ARBA00022989"/>
    </source>
</evidence>
<feature type="region of interest" description="Disordered" evidence="28">
    <location>
        <begin position="286"/>
        <end position="306"/>
    </location>
</feature>
<keyword evidence="22" id="KW-0325">Glycoprotein</keyword>
<dbReference type="SUPFAM" id="SSF58069">
    <property type="entry name" value="Virus ectodomain"/>
    <property type="match status" value="1"/>
</dbReference>
<evidence type="ECO:0000256" key="2">
    <source>
        <dbReference type="ARBA" id="ARBA00004505"/>
    </source>
</evidence>
<keyword evidence="21" id="KW-1015">Disulfide bond</keyword>
<comment type="subcellular location">
    <subcellularLocation>
        <location evidence="2">Host cell membrane</location>
        <topology evidence="2">Peripheral membrane protein</topology>
    </subcellularLocation>
    <subcellularLocation>
        <location evidence="1">Host cell membrane</location>
        <topology evidence="1">Single-pass type I membrane protein</topology>
    </subcellularLocation>
    <subcellularLocation>
        <location evidence="4">Virion membrane</location>
        <topology evidence="4">Peripheral membrane protein</topology>
    </subcellularLocation>
    <subcellularLocation>
        <location evidence="3">Virion membrane</location>
        <topology evidence="3">Single-pass type I membrane protein</topology>
    </subcellularLocation>
</comment>
<keyword evidence="8" id="KW-1169">Fusion of virus membrane with host cell membrane</keyword>
<feature type="coiled-coil region" evidence="27">
    <location>
        <begin position="513"/>
        <end position="540"/>
    </location>
</feature>
<reference evidence="30 31" key="2">
    <citation type="journal article" date="2006" name="J. Virol.">
        <title>Novel insights into the pathogenesis of the Graffi murine leukemia retrovirus.</title>
        <authorList>
            <person name="Voisin V."/>
            <person name="Barat C."/>
            <person name="Hoang T."/>
            <person name="Rassart E."/>
        </authorList>
    </citation>
    <scope>NUCLEOTIDE SEQUENCE [LARGE SCALE GENOMIC DNA]</scope>
    <source>
        <strain evidence="30">Graffi</strain>
    </source>
</reference>
<dbReference type="Gene3D" id="3.90.310.10">
    <property type="entry name" value="ENV polyprotein, receptor-binding domain"/>
    <property type="match status" value="1"/>
</dbReference>
<dbReference type="GO" id="GO:0046718">
    <property type="term" value="P:symbiont entry into host cell"/>
    <property type="evidence" value="ECO:0007669"/>
    <property type="project" value="UniProtKB-KW"/>
</dbReference>
<evidence type="ECO:0000256" key="1">
    <source>
        <dbReference type="ARBA" id="ARBA00004402"/>
    </source>
</evidence>
<keyword evidence="20" id="KW-0564">Palmitate</keyword>
<evidence type="ECO:0000256" key="9">
    <source>
        <dbReference type="ARBA" id="ARBA00022581"/>
    </source>
</evidence>
<evidence type="ECO:0000256" key="3">
    <source>
        <dbReference type="ARBA" id="ARBA00004563"/>
    </source>
</evidence>
<keyword evidence="23" id="KW-0449">Lipoprotein</keyword>
<keyword evidence="16" id="KW-0261">Viral envelope protein</keyword>
<dbReference type="GO" id="GO:0020002">
    <property type="term" value="C:host cell plasma membrane"/>
    <property type="evidence" value="ECO:0007669"/>
    <property type="project" value="UniProtKB-SubCell"/>
</dbReference>
<evidence type="ECO:0000256" key="27">
    <source>
        <dbReference type="SAM" id="Coils"/>
    </source>
</evidence>
<keyword evidence="18 27" id="KW-0175">Coiled coil</keyword>
<dbReference type="Gene3D" id="1.10.287.210">
    <property type="match status" value="1"/>
</dbReference>
<evidence type="ECO:0000256" key="21">
    <source>
        <dbReference type="ARBA" id="ARBA00023157"/>
    </source>
</evidence>
<dbReference type="FunFam" id="1.10.287.210:FF:000005">
    <property type="entry name" value="Envelope glycoprotein"/>
    <property type="match status" value="1"/>
</dbReference>
<keyword evidence="15" id="KW-1043">Host membrane</keyword>
<feature type="transmembrane region" description="Helical" evidence="29">
    <location>
        <begin position="610"/>
        <end position="636"/>
    </location>
</feature>
<proteinExistence type="predicted"/>
<keyword evidence="19 29" id="KW-0472">Membrane</keyword>
<evidence type="ECO:0000256" key="4">
    <source>
        <dbReference type="ARBA" id="ARBA00004650"/>
    </source>
</evidence>
<dbReference type="InterPro" id="IPR018154">
    <property type="entry name" value="TLV/ENV_coat_polyprotein"/>
</dbReference>
<keyword evidence="6" id="KW-1168">Fusion of virus membrane with host membrane</keyword>